<feature type="transmembrane region" description="Helical" evidence="6">
    <location>
        <begin position="874"/>
        <end position="893"/>
    </location>
</feature>
<feature type="region of interest" description="Disordered" evidence="5">
    <location>
        <begin position="1009"/>
        <end position="1032"/>
    </location>
</feature>
<feature type="transmembrane region" description="Helical" evidence="6">
    <location>
        <begin position="500"/>
        <end position="520"/>
    </location>
</feature>
<comment type="subcellular location">
    <subcellularLocation>
        <location evidence="1">Membrane</location>
        <topology evidence="1">Multi-pass membrane protein</topology>
    </subcellularLocation>
</comment>
<evidence type="ECO:0000256" key="1">
    <source>
        <dbReference type="ARBA" id="ARBA00004141"/>
    </source>
</evidence>
<reference evidence="9 10" key="1">
    <citation type="submission" date="2017-05" db="EMBL/GenBank/DDBJ databases">
        <title>Genome sequence for an aflatoxigenic pathogen of Argentinian peanut, Aspergillus arachidicola.</title>
        <authorList>
            <person name="Moore G."/>
            <person name="Beltz S.B."/>
            <person name="Mack B.M."/>
        </authorList>
    </citation>
    <scope>NUCLEOTIDE SEQUENCE [LARGE SCALE GENOMIC DNA]</scope>
    <source>
        <strain evidence="9 10">CBS 117610</strain>
    </source>
</reference>
<keyword evidence="10" id="KW-1185">Reference proteome</keyword>
<feature type="transmembrane region" description="Helical" evidence="6">
    <location>
        <begin position="540"/>
        <end position="560"/>
    </location>
</feature>
<feature type="transmembrane region" description="Helical" evidence="6">
    <location>
        <begin position="751"/>
        <end position="768"/>
    </location>
</feature>
<dbReference type="GO" id="GO:0080139">
    <property type="term" value="F:borate efflux transmembrane transporter activity"/>
    <property type="evidence" value="ECO:0007669"/>
    <property type="project" value="TreeGrafter"/>
</dbReference>
<dbReference type="GO" id="GO:0050801">
    <property type="term" value="P:monoatomic ion homeostasis"/>
    <property type="evidence" value="ECO:0007669"/>
    <property type="project" value="TreeGrafter"/>
</dbReference>
<dbReference type="EMBL" id="NEXV01000547">
    <property type="protein sequence ID" value="PIG81702.1"/>
    <property type="molecule type" value="Genomic_DNA"/>
</dbReference>
<feature type="transmembrane region" description="Helical" evidence="6">
    <location>
        <begin position="972"/>
        <end position="988"/>
    </location>
</feature>
<dbReference type="STRING" id="656916.A0A2G7FM39"/>
<organism evidence="9 10">
    <name type="scientific">Aspergillus arachidicola</name>
    <dbReference type="NCBI Taxonomy" id="656916"/>
    <lineage>
        <taxon>Eukaryota</taxon>
        <taxon>Fungi</taxon>
        <taxon>Dikarya</taxon>
        <taxon>Ascomycota</taxon>
        <taxon>Pezizomycotina</taxon>
        <taxon>Eurotiomycetes</taxon>
        <taxon>Eurotiomycetidae</taxon>
        <taxon>Eurotiales</taxon>
        <taxon>Aspergillaceae</taxon>
        <taxon>Aspergillus</taxon>
        <taxon>Aspergillus subgen. Circumdati</taxon>
    </lineage>
</organism>
<keyword evidence="4 6" id="KW-0472">Membrane</keyword>
<dbReference type="InterPro" id="IPR011531">
    <property type="entry name" value="HCO3_transpt-like_TM_dom"/>
</dbReference>
<dbReference type="InterPro" id="IPR029058">
    <property type="entry name" value="AB_hydrolase_fold"/>
</dbReference>
<feature type="transmembrane region" description="Helical" evidence="6">
    <location>
        <begin position="698"/>
        <end position="714"/>
    </location>
</feature>
<feature type="transmembrane region" description="Helical" evidence="6">
    <location>
        <begin position="947"/>
        <end position="966"/>
    </location>
</feature>
<dbReference type="PRINTS" id="PR00412">
    <property type="entry name" value="EPOXHYDRLASE"/>
</dbReference>
<dbReference type="SUPFAM" id="SSF53474">
    <property type="entry name" value="alpha/beta-Hydrolases"/>
    <property type="match status" value="1"/>
</dbReference>
<feature type="non-terminal residue" evidence="9">
    <location>
        <position position="1"/>
    </location>
</feature>
<evidence type="ECO:0000256" key="6">
    <source>
        <dbReference type="SAM" id="Phobius"/>
    </source>
</evidence>
<proteinExistence type="predicted"/>
<accession>A0A2G7FM39</accession>
<protein>
    <submittedName>
        <fullName evidence="9">HCO3-transporter family protein</fullName>
    </submittedName>
</protein>
<dbReference type="GO" id="GO:0005886">
    <property type="term" value="C:plasma membrane"/>
    <property type="evidence" value="ECO:0007669"/>
    <property type="project" value="TreeGrafter"/>
</dbReference>
<feature type="transmembrane region" description="Helical" evidence="6">
    <location>
        <begin position="596"/>
        <end position="616"/>
    </location>
</feature>
<feature type="transmembrane region" description="Helical" evidence="6">
    <location>
        <begin position="654"/>
        <end position="677"/>
    </location>
</feature>
<keyword evidence="2 6" id="KW-0812">Transmembrane</keyword>
<feature type="domain" description="Bicarbonate transporter-like transmembrane" evidence="8">
    <location>
        <begin position="659"/>
        <end position="1002"/>
    </location>
</feature>
<evidence type="ECO:0000256" key="5">
    <source>
        <dbReference type="SAM" id="MobiDB-lite"/>
    </source>
</evidence>
<comment type="caution">
    <text evidence="9">The sequence shown here is derived from an EMBL/GenBank/DDBJ whole genome shotgun (WGS) entry which is preliminary data.</text>
</comment>
<dbReference type="InterPro" id="IPR000073">
    <property type="entry name" value="AB_hydrolase_1"/>
</dbReference>
<dbReference type="PANTHER" id="PTHR11453:SF82">
    <property type="entry name" value="BORON TRANSPORTER 1"/>
    <property type="match status" value="1"/>
</dbReference>
<name>A0A2G7FM39_9EURO</name>
<feature type="region of interest" description="Disordered" evidence="5">
    <location>
        <begin position="425"/>
        <end position="446"/>
    </location>
</feature>
<dbReference type="InterPro" id="IPR000639">
    <property type="entry name" value="Epox_hydrolase-like"/>
</dbReference>
<feature type="compositionally biased region" description="Basic and acidic residues" evidence="5">
    <location>
        <begin position="436"/>
        <end position="446"/>
    </location>
</feature>
<dbReference type="Gene3D" id="3.40.50.1820">
    <property type="entry name" value="alpha/beta hydrolase"/>
    <property type="match status" value="1"/>
</dbReference>
<dbReference type="GO" id="GO:0006820">
    <property type="term" value="P:monoatomic anion transport"/>
    <property type="evidence" value="ECO:0007669"/>
    <property type="project" value="InterPro"/>
</dbReference>
<dbReference type="Pfam" id="PF00561">
    <property type="entry name" value="Abhydrolase_1"/>
    <property type="match status" value="1"/>
</dbReference>
<feature type="region of interest" description="Disordered" evidence="5">
    <location>
        <begin position="1044"/>
        <end position="1077"/>
    </location>
</feature>
<feature type="transmembrane region" description="Helical" evidence="6">
    <location>
        <begin position="789"/>
        <end position="809"/>
    </location>
</feature>
<dbReference type="PRINTS" id="PR00111">
    <property type="entry name" value="ABHYDROLASE"/>
</dbReference>
<evidence type="ECO:0000256" key="4">
    <source>
        <dbReference type="ARBA" id="ARBA00023136"/>
    </source>
</evidence>
<evidence type="ECO:0000313" key="10">
    <source>
        <dbReference type="Proteomes" id="UP000231358"/>
    </source>
</evidence>
<evidence type="ECO:0000259" key="7">
    <source>
        <dbReference type="Pfam" id="PF00561"/>
    </source>
</evidence>
<feature type="domain" description="Bicarbonate transporter-like transmembrane" evidence="8">
    <location>
        <begin position="486"/>
        <end position="652"/>
    </location>
</feature>
<dbReference type="AlphaFoldDB" id="A0A2G7FM39"/>
<dbReference type="GO" id="GO:0000324">
    <property type="term" value="C:fungal-type vacuole"/>
    <property type="evidence" value="ECO:0007669"/>
    <property type="project" value="TreeGrafter"/>
</dbReference>
<dbReference type="GO" id="GO:0003824">
    <property type="term" value="F:catalytic activity"/>
    <property type="evidence" value="ECO:0007669"/>
    <property type="project" value="InterPro"/>
</dbReference>
<gene>
    <name evidence="9" type="ORF">AARAC_010535</name>
</gene>
<evidence type="ECO:0000256" key="3">
    <source>
        <dbReference type="ARBA" id="ARBA00022989"/>
    </source>
</evidence>
<dbReference type="Proteomes" id="UP000231358">
    <property type="component" value="Unassembled WGS sequence"/>
</dbReference>
<dbReference type="GO" id="GO:0005452">
    <property type="term" value="F:solute:inorganic anion antiporter activity"/>
    <property type="evidence" value="ECO:0007669"/>
    <property type="project" value="InterPro"/>
</dbReference>
<evidence type="ECO:0000256" key="2">
    <source>
        <dbReference type="ARBA" id="ARBA00022692"/>
    </source>
</evidence>
<feature type="domain" description="AB hydrolase-1" evidence="7">
    <location>
        <begin position="62"/>
        <end position="176"/>
    </location>
</feature>
<sequence length="1102" mass="123466">LIVTRYTSSCVLLLDHSNMSSTTALDKINVVNDPRIRRCSATINGKTYGYLLAEPEGGFTRTVFLIHGFPDLSMGWRYQIPLFLKLGFRVVAVDCIGYGRSDAPTGSFDAYSYKSHADDLAELGKQLGCENIVLAGHDWGSVIASRFALYHPSFITHLILFVVPYLPPSPKYIDTADLAKIVPTVGYQLQFGSAEGVVESHTQDKEGIRAFLNGLYGGATPEGKFAMDSTRGFDFEVASKLGHTRLLSEEELQYYVEEYSRNGLQGPCNYYRIRQQSWTDEQSLLAQGKEAISIKCPVLYVHALADLVVNSEMPKAMVPFVPNLTVKEVEAGHWALWQKPAEVNAFVTEWLQQQGLVDSAKLYMNMDSSFAWHEVNFSRQEITPHWLTYPASYYKFSSPTSLSPLTLYLVSIFIIDATFRPRSTRTSSLRHRPQRRRDEREQSGIHEFEVEERDDAHSIITPSKHTPKALRVLRGSVSAGGPLRPFRLVKQDIVNLRRRYVSDWAIFNQLIFASAVYVFFTNLLPGITFASDLYVLTGKTWGTIEVVFSTGLCGIIFSLFSIQPLTILGVTGPFSVLAENIYALCDEVFKVPFLPFMAWSLIHAAWLHYILAIINAHDWTMRYVTTFATEIFSLLNSIIYFHKAIQELERAHDTLSFAAFLYAVIGAVGTMLLAIFLSTAESWKPLFHRYIRMGLTEYAAAISIIVFIGMPHIGELANLDKMTLPVSSSFKPTSPDRDKFFVEFWTLPVEWVFAAIVPGIIITILFFFDHEVSSIICTIDRYGTRKPGGFAWDIILLGTTTALCGILGIPPANGLLPQAPLHSESLMHSEREQRTIITDGEEKVETHEVKRVYEQRWSSFLHAGAILLFVSPPFMKVLGLTPTSVLAGLFMFMGEQSLSVNPILYRTFYLLTPPSELPLLPSSLAKKPGDEDHNDNSSLPRPSYIPIHLYTILQIVITVAIFIVTLTRGAPAFPVLIVALVPFRLLVMKHWWPREVLRFVDAWACREGTPEDDEDAEAKKDELSGDDLTGRAGLGTEADGIFSSQLDESGCRPSGTPALISRSTSHPGEVDIADRSNSGQEWVELEYRTRQDEELGRPIKGC</sequence>
<keyword evidence="3 6" id="KW-1133">Transmembrane helix</keyword>
<evidence type="ECO:0000259" key="8">
    <source>
        <dbReference type="Pfam" id="PF00955"/>
    </source>
</evidence>
<dbReference type="InterPro" id="IPR003020">
    <property type="entry name" value="HCO3_transpt_euk"/>
</dbReference>
<dbReference type="Pfam" id="PF00955">
    <property type="entry name" value="HCO3_cotransp"/>
    <property type="match status" value="2"/>
</dbReference>
<evidence type="ECO:0000313" key="9">
    <source>
        <dbReference type="EMBL" id="PIG81702.1"/>
    </source>
</evidence>
<dbReference type="PANTHER" id="PTHR11453">
    <property type="entry name" value="ANION EXCHANGE PROTEIN"/>
    <property type="match status" value="1"/>
</dbReference>
<feature type="transmembrane region" description="Helical" evidence="6">
    <location>
        <begin position="623"/>
        <end position="642"/>
    </location>
</feature>